<feature type="transmembrane region" description="Helical" evidence="1">
    <location>
        <begin position="33"/>
        <end position="54"/>
    </location>
</feature>
<dbReference type="RefSeq" id="WP_200237313.1">
    <property type="nucleotide sequence ID" value="NZ_NRRV01000024.1"/>
</dbReference>
<protein>
    <submittedName>
        <fullName evidence="2">Uncharacterized protein</fullName>
    </submittedName>
</protein>
<feature type="transmembrane region" description="Helical" evidence="1">
    <location>
        <begin position="85"/>
        <end position="107"/>
    </location>
</feature>
<accession>A0ABS1CHX1</accession>
<keyword evidence="3" id="KW-1185">Reference proteome</keyword>
<feature type="transmembrane region" description="Helical" evidence="1">
    <location>
        <begin position="113"/>
        <end position="131"/>
    </location>
</feature>
<gene>
    <name evidence="2" type="ORF">CKO31_11245</name>
</gene>
<comment type="caution">
    <text evidence="2">The sequence shown here is derived from an EMBL/GenBank/DDBJ whole genome shotgun (WGS) entry which is preliminary data.</text>
</comment>
<feature type="transmembrane region" description="Helical" evidence="1">
    <location>
        <begin position="7"/>
        <end position="27"/>
    </location>
</feature>
<dbReference type="EMBL" id="NRRV01000024">
    <property type="protein sequence ID" value="MBK1631303.1"/>
    <property type="molecule type" value="Genomic_DNA"/>
</dbReference>
<proteinExistence type="predicted"/>
<keyword evidence="1" id="KW-1133">Transmembrane helix</keyword>
<feature type="transmembrane region" description="Helical" evidence="1">
    <location>
        <begin position="151"/>
        <end position="171"/>
    </location>
</feature>
<sequence length="287" mass="31455">MPRASFISYAIIMRLLTMSIVWLALLVWVLNAYRVGCVTSIAVLLLITAAVFVAGSERSHMHSRALFNETVRHDGRLLRLVYNGLLINLRDLAVAVLLGVVLVTSALTLAPRQWSLLFVDLLLLTLLIPRIARLLGTEVRPPFRYAMARQWAVWISLLLLWIEGMMSLLFYPPTDYTGMRWQEVVTYNLVVPDAACGIIETAATVFVSGQAIAIWAVQNGARVANDPTQSVMLWVGYATLVGFTFLTALAYSRALIGVMGRPWELWGKAAPSAQGGPAAADGSTPGL</sequence>
<name>A0ABS1CHX1_9GAMM</name>
<keyword evidence="1" id="KW-0472">Membrane</keyword>
<evidence type="ECO:0000313" key="3">
    <source>
        <dbReference type="Proteomes" id="UP000748752"/>
    </source>
</evidence>
<reference evidence="2 3" key="1">
    <citation type="journal article" date="2020" name="Microorganisms">
        <title>Osmotic Adaptation and Compatible Solute Biosynthesis of Phototrophic Bacteria as Revealed from Genome Analyses.</title>
        <authorList>
            <person name="Imhoff J.F."/>
            <person name="Rahn T."/>
            <person name="Kunzel S."/>
            <person name="Keller A."/>
            <person name="Neulinger S.C."/>
        </authorList>
    </citation>
    <scope>NUCLEOTIDE SEQUENCE [LARGE SCALE GENOMIC DNA]</scope>
    <source>
        <strain evidence="2 3">DSM 6210</strain>
    </source>
</reference>
<feature type="transmembrane region" description="Helical" evidence="1">
    <location>
        <begin position="231"/>
        <end position="251"/>
    </location>
</feature>
<evidence type="ECO:0000256" key="1">
    <source>
        <dbReference type="SAM" id="Phobius"/>
    </source>
</evidence>
<dbReference type="Proteomes" id="UP000748752">
    <property type="component" value="Unassembled WGS sequence"/>
</dbReference>
<keyword evidence="1" id="KW-0812">Transmembrane</keyword>
<evidence type="ECO:0000313" key="2">
    <source>
        <dbReference type="EMBL" id="MBK1631303.1"/>
    </source>
</evidence>
<organism evidence="2 3">
    <name type="scientific">Thiohalocapsa halophila</name>
    <dbReference type="NCBI Taxonomy" id="69359"/>
    <lineage>
        <taxon>Bacteria</taxon>
        <taxon>Pseudomonadati</taxon>
        <taxon>Pseudomonadota</taxon>
        <taxon>Gammaproteobacteria</taxon>
        <taxon>Chromatiales</taxon>
        <taxon>Chromatiaceae</taxon>
        <taxon>Thiohalocapsa</taxon>
    </lineage>
</organism>